<proteinExistence type="inferred from homology"/>
<dbReference type="GO" id="GO:0043190">
    <property type="term" value="C:ATP-binding cassette (ABC) transporter complex"/>
    <property type="evidence" value="ECO:0007669"/>
    <property type="project" value="InterPro"/>
</dbReference>
<evidence type="ECO:0000313" key="9">
    <source>
        <dbReference type="Proteomes" id="UP000267841"/>
    </source>
</evidence>
<evidence type="ECO:0000256" key="7">
    <source>
        <dbReference type="SAM" id="Phobius"/>
    </source>
</evidence>
<sequence length="248" mass="27107">MTDLVIQTILLSFILLGIHSYFGLEIVRRGIVFADIAVAQFSAAGLALSLLLSGEPSYLISVVFALLAGFLVALSKRVGEYSEAFIGLLYAFGFSAIVLLLSRSPHGMEDYLRLTASDILFVSRREIVETGILYASLGFLLYLRRHIKGDFFRELLFFTLFALTVASSVKLVGVLVVFSILVAPALVSVMLGKGLIFAWVYGAAVNTAGILLSFRLDLPTGFSLVFFHALLGVALTVYVATFRRRKGY</sequence>
<dbReference type="PANTHER" id="PTHR30477:SF19">
    <property type="entry name" value="METAL ABC TRANSPORTER PERMEASE"/>
    <property type="match status" value="1"/>
</dbReference>
<keyword evidence="6" id="KW-0813">Transport</keyword>
<organism evidence="8 9">
    <name type="scientific">Hydrogenivirga caldilitoris</name>
    <dbReference type="NCBI Taxonomy" id="246264"/>
    <lineage>
        <taxon>Bacteria</taxon>
        <taxon>Pseudomonadati</taxon>
        <taxon>Aquificota</taxon>
        <taxon>Aquificia</taxon>
        <taxon>Aquificales</taxon>
        <taxon>Aquificaceae</taxon>
        <taxon>Hydrogenivirga</taxon>
    </lineage>
</organism>
<comment type="similarity">
    <text evidence="2 6">Belongs to the ABC-3 integral membrane protein family.</text>
</comment>
<keyword evidence="3 6" id="KW-0812">Transmembrane</keyword>
<dbReference type="InterPro" id="IPR037294">
    <property type="entry name" value="ABC_BtuC-like"/>
</dbReference>
<evidence type="ECO:0000256" key="2">
    <source>
        <dbReference type="ARBA" id="ARBA00008034"/>
    </source>
</evidence>
<dbReference type="PANTHER" id="PTHR30477">
    <property type="entry name" value="ABC-TRANSPORTER METAL-BINDING PROTEIN"/>
    <property type="match status" value="1"/>
</dbReference>
<gene>
    <name evidence="8" type="ORF">BCF55_0097</name>
</gene>
<dbReference type="SUPFAM" id="SSF81345">
    <property type="entry name" value="ABC transporter involved in vitamin B12 uptake, BtuC"/>
    <property type="match status" value="1"/>
</dbReference>
<feature type="transmembrane region" description="Helical" evidence="7">
    <location>
        <begin position="31"/>
        <end position="52"/>
    </location>
</feature>
<keyword evidence="5 7" id="KW-0472">Membrane</keyword>
<comment type="subcellular location">
    <subcellularLocation>
        <location evidence="6">Cell membrane</location>
        <topology evidence="6">Multi-pass membrane protein</topology>
    </subcellularLocation>
    <subcellularLocation>
        <location evidence="1">Membrane</location>
        <topology evidence="1">Multi-pass membrane protein</topology>
    </subcellularLocation>
</comment>
<name>A0A497XNY0_9AQUI</name>
<evidence type="ECO:0000256" key="4">
    <source>
        <dbReference type="ARBA" id="ARBA00022989"/>
    </source>
</evidence>
<accession>A0A497XNY0</accession>
<dbReference type="OrthoDB" id="14209at2"/>
<evidence type="ECO:0000256" key="1">
    <source>
        <dbReference type="ARBA" id="ARBA00004141"/>
    </source>
</evidence>
<dbReference type="RefSeq" id="WP_121008727.1">
    <property type="nucleotide sequence ID" value="NZ_RCCJ01000001.1"/>
</dbReference>
<feature type="transmembrane region" description="Helical" evidence="7">
    <location>
        <begin position="6"/>
        <end position="24"/>
    </location>
</feature>
<keyword evidence="9" id="KW-1185">Reference proteome</keyword>
<dbReference type="AlphaFoldDB" id="A0A497XNY0"/>
<protein>
    <submittedName>
        <fullName evidence="8">Zinc/manganese transport system permease protein</fullName>
    </submittedName>
</protein>
<evidence type="ECO:0000256" key="3">
    <source>
        <dbReference type="ARBA" id="ARBA00022692"/>
    </source>
</evidence>
<dbReference type="GO" id="GO:0010043">
    <property type="term" value="P:response to zinc ion"/>
    <property type="evidence" value="ECO:0007669"/>
    <property type="project" value="TreeGrafter"/>
</dbReference>
<dbReference type="EMBL" id="RCCJ01000001">
    <property type="protein sequence ID" value="RLJ69840.1"/>
    <property type="molecule type" value="Genomic_DNA"/>
</dbReference>
<feature type="transmembrane region" description="Helical" evidence="7">
    <location>
        <begin position="58"/>
        <end position="74"/>
    </location>
</feature>
<evidence type="ECO:0000313" key="8">
    <source>
        <dbReference type="EMBL" id="RLJ69840.1"/>
    </source>
</evidence>
<feature type="transmembrane region" description="Helical" evidence="7">
    <location>
        <begin position="155"/>
        <end position="183"/>
    </location>
</feature>
<feature type="transmembrane region" description="Helical" evidence="7">
    <location>
        <begin position="81"/>
        <end position="102"/>
    </location>
</feature>
<keyword evidence="4 7" id="KW-1133">Transmembrane helix</keyword>
<dbReference type="InterPro" id="IPR001626">
    <property type="entry name" value="ABC_TroCD"/>
</dbReference>
<dbReference type="Pfam" id="PF00950">
    <property type="entry name" value="ABC-3"/>
    <property type="match status" value="2"/>
</dbReference>
<evidence type="ECO:0000256" key="5">
    <source>
        <dbReference type="ARBA" id="ARBA00023136"/>
    </source>
</evidence>
<dbReference type="GO" id="GO:0055085">
    <property type="term" value="P:transmembrane transport"/>
    <property type="evidence" value="ECO:0007669"/>
    <property type="project" value="InterPro"/>
</dbReference>
<dbReference type="Proteomes" id="UP000267841">
    <property type="component" value="Unassembled WGS sequence"/>
</dbReference>
<reference evidence="8 9" key="1">
    <citation type="submission" date="2018-10" db="EMBL/GenBank/DDBJ databases">
        <title>Genomic Encyclopedia of Archaeal and Bacterial Type Strains, Phase II (KMG-II): from individual species to whole genera.</title>
        <authorList>
            <person name="Goeker M."/>
        </authorList>
    </citation>
    <scope>NUCLEOTIDE SEQUENCE [LARGE SCALE GENOMIC DNA]</scope>
    <source>
        <strain evidence="8 9">DSM 16510</strain>
    </source>
</reference>
<evidence type="ECO:0000256" key="6">
    <source>
        <dbReference type="RuleBase" id="RU003943"/>
    </source>
</evidence>
<feature type="transmembrane region" description="Helical" evidence="7">
    <location>
        <begin position="221"/>
        <end position="240"/>
    </location>
</feature>
<comment type="caution">
    <text evidence="8">The sequence shown here is derived from an EMBL/GenBank/DDBJ whole genome shotgun (WGS) entry which is preliminary data.</text>
</comment>